<evidence type="ECO:0000256" key="1">
    <source>
        <dbReference type="SAM" id="MobiDB-lite"/>
    </source>
</evidence>
<dbReference type="Proteomes" id="UP001642483">
    <property type="component" value="Unassembled WGS sequence"/>
</dbReference>
<organism evidence="2 3">
    <name type="scientific">Clavelina lepadiformis</name>
    <name type="common">Light-bulb sea squirt</name>
    <name type="synonym">Ascidia lepadiformis</name>
    <dbReference type="NCBI Taxonomy" id="159417"/>
    <lineage>
        <taxon>Eukaryota</taxon>
        <taxon>Metazoa</taxon>
        <taxon>Chordata</taxon>
        <taxon>Tunicata</taxon>
        <taxon>Ascidiacea</taxon>
        <taxon>Aplousobranchia</taxon>
        <taxon>Clavelinidae</taxon>
        <taxon>Clavelina</taxon>
    </lineage>
</organism>
<reference evidence="2 3" key="1">
    <citation type="submission" date="2024-02" db="EMBL/GenBank/DDBJ databases">
        <authorList>
            <person name="Daric V."/>
            <person name="Darras S."/>
        </authorList>
    </citation>
    <scope>NUCLEOTIDE SEQUENCE [LARGE SCALE GENOMIC DNA]</scope>
</reference>
<evidence type="ECO:0000313" key="2">
    <source>
        <dbReference type="EMBL" id="CAK8687894.1"/>
    </source>
</evidence>
<protein>
    <submittedName>
        <fullName evidence="2">Uncharacterized protein</fullName>
    </submittedName>
</protein>
<proteinExistence type="predicted"/>
<comment type="caution">
    <text evidence="2">The sequence shown here is derived from an EMBL/GenBank/DDBJ whole genome shotgun (WGS) entry which is preliminary data.</text>
</comment>
<evidence type="ECO:0000313" key="3">
    <source>
        <dbReference type="Proteomes" id="UP001642483"/>
    </source>
</evidence>
<accession>A0ABP0G7U6</accession>
<dbReference type="EMBL" id="CAWYQH010000106">
    <property type="protein sequence ID" value="CAK8687894.1"/>
    <property type="molecule type" value="Genomic_DNA"/>
</dbReference>
<feature type="compositionally biased region" description="Low complexity" evidence="1">
    <location>
        <begin position="25"/>
        <end position="35"/>
    </location>
</feature>
<feature type="region of interest" description="Disordered" evidence="1">
    <location>
        <begin position="18"/>
        <end position="40"/>
    </location>
</feature>
<sequence length="132" mass="15031">MPSTKELLKRKAAIEVDSCERPSSFDHNQNSSSSNSEEKEMLNTGLFSFMQSTTSRKKRKIASGLTKENILNEEIERCFAAERESLDCDVLSYWKSESFIVCSSQGYCLRTLRHDCNISSIGKSFQPCRRTV</sequence>
<keyword evidence="3" id="KW-1185">Reference proteome</keyword>
<gene>
    <name evidence="2" type="ORF">CVLEPA_LOCUS19946</name>
</gene>
<name>A0ABP0G7U6_CLALP</name>